<proteinExistence type="predicted"/>
<organism evidence="1">
    <name type="scientific">Octopus bimaculoides</name>
    <name type="common">California two-spotted octopus</name>
    <dbReference type="NCBI Taxonomy" id="37653"/>
    <lineage>
        <taxon>Eukaryota</taxon>
        <taxon>Metazoa</taxon>
        <taxon>Spiralia</taxon>
        <taxon>Lophotrochozoa</taxon>
        <taxon>Mollusca</taxon>
        <taxon>Cephalopoda</taxon>
        <taxon>Coleoidea</taxon>
        <taxon>Octopodiformes</taxon>
        <taxon>Octopoda</taxon>
        <taxon>Incirrata</taxon>
        <taxon>Octopodidae</taxon>
        <taxon>Octopus</taxon>
    </lineage>
</organism>
<sequence length="108" mass="12661">MCSRSVSDFILLWCLPNISSPFPRSLGYLLCKTAQMPWSLFYTTLSKVEFHNFSCCWRSVPLAQWFIFFNLDFAKAVLVGVKLFCSKNRCHFLYRRVLCDLAKIVVYI</sequence>
<name>A0A0L8HF14_OCTBM</name>
<protein>
    <submittedName>
        <fullName evidence="1">Uncharacterized protein</fullName>
    </submittedName>
</protein>
<evidence type="ECO:0000313" key="1">
    <source>
        <dbReference type="EMBL" id="KOF87848.1"/>
    </source>
</evidence>
<accession>A0A0L8HF14</accession>
<dbReference type="AlphaFoldDB" id="A0A0L8HF14"/>
<dbReference type="EMBL" id="KQ418307">
    <property type="protein sequence ID" value="KOF87848.1"/>
    <property type="molecule type" value="Genomic_DNA"/>
</dbReference>
<reference evidence="1" key="1">
    <citation type="submission" date="2015-07" db="EMBL/GenBank/DDBJ databases">
        <title>MeaNS - Measles Nucleotide Surveillance Program.</title>
        <authorList>
            <person name="Tran T."/>
            <person name="Druce J."/>
        </authorList>
    </citation>
    <scope>NUCLEOTIDE SEQUENCE</scope>
    <source>
        <strain evidence="1">UCB-OBI-ISO-001</strain>
        <tissue evidence="1">Gonad</tissue>
    </source>
</reference>
<gene>
    <name evidence="1" type="ORF">OCBIM_22015993mg</name>
</gene>